<gene>
    <name evidence="3" type="ordered locus">AZC_1444</name>
</gene>
<dbReference type="InterPro" id="IPR026968">
    <property type="entry name" value="PcaD/CatD"/>
</dbReference>
<sequence>MSTEELPVPFITIKDVTLHYKLSGPRKGAPVLVFSNSLGTDFRIWDAVARAFAPSHTVLLYDKRGHGLSELGTAPATIASHAADLAGLMDALGLGPAAICGLSVGGMIAQALAAARPDLVRALILCDTAPKIGTPESWNTRIAAIAQDGLSSLLDPVMERWFTPAFRRADNPDYAGYRMMFARQSGEGYAATCAAIRDADLTEEARRIAVATLCVVGDQDGSTPPDLVAAMAALIPGARYEVISGAGHIPCVEQPAALIALMRDFLAGLRPAADDRYAQGMETRRAVLGDAHVERANAQTTDFDRPFQQLITEGAWGTVWSRDTLSRRDRSLLTLALLAALNQHDEFAMHIRATANTGATREDVREMLLHVAIYAGVPAANHAIKLAKKAYEQMDGVAAV</sequence>
<organism evidence="3 4">
    <name type="scientific">Azorhizobium caulinodans (strain ATCC 43989 / DSM 5975 / JCM 20966 / LMG 6465 / NBRC 14845 / NCIMB 13405 / ORS 571)</name>
    <dbReference type="NCBI Taxonomy" id="438753"/>
    <lineage>
        <taxon>Bacteria</taxon>
        <taxon>Pseudomonadati</taxon>
        <taxon>Pseudomonadota</taxon>
        <taxon>Alphaproteobacteria</taxon>
        <taxon>Hyphomicrobiales</taxon>
        <taxon>Xanthobacteraceae</taxon>
        <taxon>Azorhizobium</taxon>
    </lineage>
</organism>
<reference evidence="3 4" key="4">
    <citation type="journal article" date="2009" name="Appl. Environ. Microbiol.">
        <title>Comparative genome-wide transcriptional profiling of Azorhizobium caulinodans ORS571 grown under free-living and symbiotic conditions.</title>
        <authorList>
            <person name="Tsukada S."/>
            <person name="Aono T."/>
            <person name="Akiba N."/>
            <person name="Lee KB."/>
            <person name="Liu CT."/>
            <person name="Toyazaki H."/>
            <person name="Oyaizu H."/>
        </authorList>
    </citation>
    <scope>NUCLEOTIDE SEQUENCE [LARGE SCALE GENOMIC DNA]</scope>
    <source>
        <strain evidence="4">ATCC 43989 / DSM 5975 / JCM 20966 / LMG 6465 / NBRC 14845 / NCIMB 13405 / ORS 571</strain>
    </source>
</reference>
<name>A8HWZ4_AZOC5</name>
<dbReference type="eggNOG" id="COG0599">
    <property type="taxonomic scope" value="Bacteria"/>
</dbReference>
<reference evidence="3 4" key="6">
    <citation type="journal article" date="2011" name="Appl. Environ. Microbiol.">
        <title>Involvement of the azorhizobial chromosome partition gene (parA) in the onset of bacteroid differentiation during Sesbania rostrata stem nodule development.</title>
        <authorList>
            <person name="Liu CT."/>
            <person name="Lee KB."/>
            <person name="Wang YS."/>
            <person name="Peng MH."/>
            <person name="Lee KT."/>
            <person name="Suzuki S."/>
            <person name="Suzuki T."/>
            <person name="Oyaizu H."/>
        </authorList>
    </citation>
    <scope>NUCLEOTIDE SEQUENCE [LARGE SCALE GENOMIC DNA]</scope>
    <source>
        <strain evidence="4">ATCC 43989 / DSM 5975 / JCM 20966 / LMG 6465 / NBRC 14845 / NCIMB 13405 / ORS 571</strain>
    </source>
</reference>
<dbReference type="STRING" id="438753.AZC_1444"/>
<dbReference type="InterPro" id="IPR003779">
    <property type="entry name" value="CMD-like"/>
</dbReference>
<dbReference type="HOGENOM" id="CLU_020336_54_1_5"/>
<dbReference type="ESTHER" id="azoc5-a8hwz4">
    <property type="family name" value="Carboxymethylbutenolide_lactonase"/>
</dbReference>
<keyword evidence="4" id="KW-1185">Reference proteome</keyword>
<reference evidence="4" key="2">
    <citation type="submission" date="2007-04" db="EMBL/GenBank/DDBJ databases">
        <title>Complete genome sequence of the nitrogen-fixing bacterium Azorhizobium caulinodans ORS571.</title>
        <authorList>
            <person name="Lee K.B."/>
            <person name="Backer P.D."/>
            <person name="Aono T."/>
            <person name="Liu C.T."/>
            <person name="Suzuki S."/>
            <person name="Suzuki T."/>
            <person name="Kaneko T."/>
            <person name="Yamada M."/>
            <person name="Tabata S."/>
            <person name="Kupfer D.M."/>
            <person name="Najar F.Z."/>
            <person name="Wiley G.B."/>
            <person name="Roe B."/>
            <person name="Binnewies T."/>
            <person name="Ussery D."/>
            <person name="Vereecke D."/>
            <person name="Gevers D."/>
            <person name="Holsters M."/>
            <person name="Oyaizu H."/>
        </authorList>
    </citation>
    <scope>NUCLEOTIDE SEQUENCE [LARGE SCALE GENOMIC DNA]</scope>
    <source>
        <strain evidence="4">ATCC 43989 / DSM 5975 / JCM 20966 / LMG 6465 / NBRC 14845 / NCIMB 13405 / ORS 571</strain>
    </source>
</reference>
<dbReference type="PANTHER" id="PTHR33570:SF2">
    <property type="entry name" value="CARBOXYMUCONOLACTONE DECARBOXYLASE-LIKE DOMAIN-CONTAINING PROTEIN"/>
    <property type="match status" value="1"/>
</dbReference>
<proteinExistence type="predicted"/>
<dbReference type="InterPro" id="IPR012788">
    <property type="entry name" value="Decarb_PcaC"/>
</dbReference>
<dbReference type="InterPro" id="IPR052512">
    <property type="entry name" value="4CMD/NDH-1_regulator"/>
</dbReference>
<dbReference type="PRINTS" id="PR00111">
    <property type="entry name" value="ABHYDROLASE"/>
</dbReference>
<feature type="domain" description="AB hydrolase-1" evidence="1">
    <location>
        <begin position="30"/>
        <end position="254"/>
    </location>
</feature>
<dbReference type="InterPro" id="IPR000073">
    <property type="entry name" value="AB_hydrolase_1"/>
</dbReference>
<dbReference type="KEGG" id="azc:AZC_1444"/>
<dbReference type="EMBL" id="AP009384">
    <property type="protein sequence ID" value="BAF87442.1"/>
    <property type="molecule type" value="Genomic_DNA"/>
</dbReference>
<dbReference type="PANTHER" id="PTHR33570">
    <property type="entry name" value="4-CARBOXYMUCONOLACTONE DECARBOXYLASE FAMILY PROTEIN"/>
    <property type="match status" value="1"/>
</dbReference>
<dbReference type="InterPro" id="IPR029032">
    <property type="entry name" value="AhpD-like"/>
</dbReference>
<dbReference type="Proteomes" id="UP000000270">
    <property type="component" value="Chromosome"/>
</dbReference>
<evidence type="ECO:0000313" key="4">
    <source>
        <dbReference type="Proteomes" id="UP000000270"/>
    </source>
</evidence>
<dbReference type="Gene3D" id="1.20.1290.10">
    <property type="entry name" value="AhpD-like"/>
    <property type="match status" value="1"/>
</dbReference>
<reference evidence="3 4" key="3">
    <citation type="journal article" date="2008" name="BMC Genomics">
        <title>The genome of the versatile nitrogen fixer Azorhizobium caulinodans ORS571.</title>
        <authorList>
            <person name="Lee KB."/>
            <person name="Backer P.D."/>
            <person name="Aono T."/>
            <person name="Liu CT."/>
            <person name="Suzuki S."/>
            <person name="Suzuki T."/>
            <person name="Kaneko T."/>
            <person name="Yamada M."/>
            <person name="Tabata S."/>
            <person name="Kupfer D.M."/>
            <person name="Najar F.Z."/>
            <person name="Wiley G.B."/>
            <person name="Roe B."/>
            <person name="Binnewies T.T."/>
            <person name="Ussery D.W."/>
            <person name="D'Haeze W."/>
            <person name="Herder J.D."/>
            <person name="Gevers D."/>
            <person name="Vereecke D."/>
            <person name="Holsters M."/>
            <person name="Oyaizu H."/>
        </authorList>
    </citation>
    <scope>NUCLEOTIDE SEQUENCE [LARGE SCALE GENOMIC DNA]</scope>
    <source>
        <strain evidence="4">ATCC 43989 / DSM 5975 / JCM 20966 / LMG 6465 / NBRC 14845 / NCIMB 13405 / ORS 571</strain>
    </source>
</reference>
<evidence type="ECO:0000259" key="1">
    <source>
        <dbReference type="Pfam" id="PF00561"/>
    </source>
</evidence>
<feature type="domain" description="Carboxymuconolactone decarboxylase-like" evidence="2">
    <location>
        <begin position="307"/>
        <end position="388"/>
    </location>
</feature>
<dbReference type="GO" id="GO:0047570">
    <property type="term" value="F:3-oxoadipate enol-lactonase activity"/>
    <property type="evidence" value="ECO:0007669"/>
    <property type="project" value="InterPro"/>
</dbReference>
<dbReference type="AlphaFoldDB" id="A8HWZ4"/>
<dbReference type="Pfam" id="PF02627">
    <property type="entry name" value="CMD"/>
    <property type="match status" value="1"/>
</dbReference>
<dbReference type="GO" id="GO:0042952">
    <property type="term" value="P:beta-ketoadipate pathway"/>
    <property type="evidence" value="ECO:0007669"/>
    <property type="project" value="InterPro"/>
</dbReference>
<reference evidence="3 4" key="5">
    <citation type="journal article" date="2010" name="Appl. Environ. Microbiol.">
        <title>phrR-like gene praR of Azorhizobium caulinodans ORS571 is essential for symbiosis with Sesbania rostrata and is involved in expression of reb genes.</title>
        <authorList>
            <person name="Akiba N."/>
            <person name="Aono T."/>
            <person name="Toyazaki H."/>
            <person name="Sato S."/>
            <person name="Oyaizu H."/>
        </authorList>
    </citation>
    <scope>NUCLEOTIDE SEQUENCE [LARGE SCALE GENOMIC DNA]</scope>
    <source>
        <strain evidence="4">ATCC 43989 / DSM 5975 / JCM 20966 / LMG 6465 / NBRC 14845 / NCIMB 13405 / ORS 571</strain>
    </source>
</reference>
<dbReference type="SUPFAM" id="SSF69118">
    <property type="entry name" value="AhpD-like"/>
    <property type="match status" value="1"/>
</dbReference>
<protein>
    <submittedName>
        <fullName evidence="3">Beta-ketoadipate enol-lactone hydrolase protein</fullName>
    </submittedName>
</protein>
<dbReference type="Gene3D" id="3.40.50.1820">
    <property type="entry name" value="alpha/beta hydrolase"/>
    <property type="match status" value="1"/>
</dbReference>
<dbReference type="NCBIfam" id="TIGR02425">
    <property type="entry name" value="decarb_PcaC"/>
    <property type="match status" value="1"/>
</dbReference>
<dbReference type="SUPFAM" id="SSF53474">
    <property type="entry name" value="alpha/beta-Hydrolases"/>
    <property type="match status" value="1"/>
</dbReference>
<keyword evidence="3" id="KW-0378">Hydrolase</keyword>
<dbReference type="Pfam" id="PF00561">
    <property type="entry name" value="Abhydrolase_1"/>
    <property type="match status" value="1"/>
</dbReference>
<dbReference type="eggNOG" id="COG0596">
    <property type="taxonomic scope" value="Bacteria"/>
</dbReference>
<accession>A8HWZ4</accession>
<evidence type="ECO:0000259" key="2">
    <source>
        <dbReference type="Pfam" id="PF02627"/>
    </source>
</evidence>
<dbReference type="NCBIfam" id="TIGR02427">
    <property type="entry name" value="protocat_pcaD"/>
    <property type="match status" value="1"/>
</dbReference>
<evidence type="ECO:0000313" key="3">
    <source>
        <dbReference type="EMBL" id="BAF87442.1"/>
    </source>
</evidence>
<dbReference type="InterPro" id="IPR029058">
    <property type="entry name" value="AB_hydrolase_fold"/>
</dbReference>
<reference evidence="3 4" key="1">
    <citation type="journal article" date="2007" name="Appl. Environ. Microbiol.">
        <title>Rhizobial factors required for stem nodule maturation and maintenance in Sesbania rostrata-Azorhizobium caulinodans ORS571 symbiosis.</title>
        <authorList>
            <person name="Suzuki S."/>
            <person name="Aono T."/>
            <person name="Lee KB."/>
            <person name="Suzuki T."/>
            <person name="Liu CT."/>
            <person name="Miwa H."/>
            <person name="Wakao S."/>
            <person name="Iki T."/>
            <person name="Oyaizu H."/>
        </authorList>
    </citation>
    <scope>NUCLEOTIDE SEQUENCE [LARGE SCALE GENOMIC DNA]</scope>
    <source>
        <strain evidence="4">ATCC 43989 / DSM 5975 / JCM 20966 / LMG 6465 / NBRC 14845 / NCIMB 13405 / ORS 571</strain>
    </source>
</reference>
<dbReference type="GO" id="GO:0051920">
    <property type="term" value="F:peroxiredoxin activity"/>
    <property type="evidence" value="ECO:0007669"/>
    <property type="project" value="InterPro"/>
</dbReference>